<feature type="region of interest" description="Disordered" evidence="2">
    <location>
        <begin position="123"/>
        <end position="150"/>
    </location>
</feature>
<feature type="coiled-coil region" evidence="1">
    <location>
        <begin position="168"/>
        <end position="195"/>
    </location>
</feature>
<evidence type="ECO:0008006" key="6">
    <source>
        <dbReference type="Google" id="ProtNLM"/>
    </source>
</evidence>
<evidence type="ECO:0000313" key="5">
    <source>
        <dbReference type="Proteomes" id="UP001594351"/>
    </source>
</evidence>
<sequence length="243" mass="28338">MKNIKLWAGLLVLFFSGVLVGSFGTGLYLKNRVNRFMRGGHGLRNQLIVDKYAADLDLNESQLVKIKSIIEQTETEIFQIQEKNRPELETIINNRTQQMKEVLTAPQQKKLDEIHEMIQRRHRHQRGRQRKFKMHQQGRPGKPDLMPSLRGVPAGRDLMILAREMDKLDLSQEQRAAIEKTLQETEVELSTIRKKIEPEIEAVINQKMELLTPLLSSEQMQKFSRIKERFGKHRNSSECDKPM</sequence>
<feature type="transmembrane region" description="Helical" evidence="3">
    <location>
        <begin position="6"/>
        <end position="29"/>
    </location>
</feature>
<comment type="caution">
    <text evidence="4">The sequence shown here is derived from an EMBL/GenBank/DDBJ whole genome shotgun (WGS) entry which is preliminary data.</text>
</comment>
<keyword evidence="3" id="KW-1133">Transmembrane helix</keyword>
<evidence type="ECO:0000256" key="2">
    <source>
        <dbReference type="SAM" id="MobiDB-lite"/>
    </source>
</evidence>
<dbReference type="EMBL" id="JBHPBY010000004">
    <property type="protein sequence ID" value="MFC1848695.1"/>
    <property type="molecule type" value="Genomic_DNA"/>
</dbReference>
<dbReference type="Proteomes" id="UP001594351">
    <property type="component" value="Unassembled WGS sequence"/>
</dbReference>
<keyword evidence="1" id="KW-0175">Coiled coil</keyword>
<organism evidence="4 5">
    <name type="scientific">candidate division CSSED10-310 bacterium</name>
    <dbReference type="NCBI Taxonomy" id="2855610"/>
    <lineage>
        <taxon>Bacteria</taxon>
        <taxon>Bacteria division CSSED10-310</taxon>
    </lineage>
</organism>
<keyword evidence="3" id="KW-0812">Transmembrane</keyword>
<evidence type="ECO:0000313" key="4">
    <source>
        <dbReference type="EMBL" id="MFC1848695.1"/>
    </source>
</evidence>
<keyword evidence="3" id="KW-0472">Membrane</keyword>
<protein>
    <recommendedName>
        <fullName evidence="6">Periplasmic heavy metal sensor</fullName>
    </recommendedName>
</protein>
<proteinExistence type="predicted"/>
<evidence type="ECO:0000256" key="1">
    <source>
        <dbReference type="SAM" id="Coils"/>
    </source>
</evidence>
<evidence type="ECO:0000256" key="3">
    <source>
        <dbReference type="SAM" id="Phobius"/>
    </source>
</evidence>
<accession>A0ABV6YR60</accession>
<gene>
    <name evidence="4" type="ORF">ACFL27_00680</name>
</gene>
<keyword evidence="5" id="KW-1185">Reference proteome</keyword>
<reference evidence="4 5" key="1">
    <citation type="submission" date="2024-09" db="EMBL/GenBank/DDBJ databases">
        <title>Laminarin stimulates single cell rates of sulfate reduction while oxygen inhibits transcriptomic activity in coastal marine sediment.</title>
        <authorList>
            <person name="Lindsay M."/>
            <person name="Orcutt B."/>
            <person name="Emerson D."/>
            <person name="Stepanauskas R."/>
            <person name="D'Angelo T."/>
        </authorList>
    </citation>
    <scope>NUCLEOTIDE SEQUENCE [LARGE SCALE GENOMIC DNA]</scope>
    <source>
        <strain evidence="4">SAG AM-311-K15</strain>
    </source>
</reference>
<name>A0ABV6YR60_UNCC1</name>
<feature type="compositionally biased region" description="Basic residues" evidence="2">
    <location>
        <begin position="123"/>
        <end position="136"/>
    </location>
</feature>